<sequence>MDGSLTKWEIFPWDKEAELKVQRYLEYGNISPENLVYKPTGGSNEVEKTALGTMVRECEVRFEKINGCYIEGHSYRCWGRSRHEKRDPKCRKGRIAKVLIHSYFERELLRRIFYRDG</sequence>
<gene>
    <name evidence="1" type="ORF">AC631_03028</name>
</gene>
<dbReference type="RefSeq" id="XP_015467311.1">
    <property type="nucleotide sequence ID" value="XM_015611857.1"/>
</dbReference>
<dbReference type="EMBL" id="LMYN01000060">
    <property type="protein sequence ID" value="KSA01209.1"/>
    <property type="molecule type" value="Genomic_DNA"/>
</dbReference>
<dbReference type="GeneID" id="26840037"/>
<protein>
    <submittedName>
        <fullName evidence="1">Uncharacterized protein</fullName>
    </submittedName>
</protein>
<name>A0A0V1PY94_9ASCO</name>
<evidence type="ECO:0000313" key="2">
    <source>
        <dbReference type="Proteomes" id="UP000054251"/>
    </source>
</evidence>
<comment type="caution">
    <text evidence="1">The sequence shown here is derived from an EMBL/GenBank/DDBJ whole genome shotgun (WGS) entry which is preliminary data.</text>
</comment>
<organism evidence="1 2">
    <name type="scientific">Debaryomyces fabryi</name>
    <dbReference type="NCBI Taxonomy" id="58627"/>
    <lineage>
        <taxon>Eukaryota</taxon>
        <taxon>Fungi</taxon>
        <taxon>Dikarya</taxon>
        <taxon>Ascomycota</taxon>
        <taxon>Saccharomycotina</taxon>
        <taxon>Pichiomycetes</taxon>
        <taxon>Debaryomycetaceae</taxon>
        <taxon>Debaryomyces</taxon>
    </lineage>
</organism>
<accession>A0A0V1PY94</accession>
<proteinExistence type="predicted"/>
<keyword evidence="2" id="KW-1185">Reference proteome</keyword>
<evidence type="ECO:0000313" key="1">
    <source>
        <dbReference type="EMBL" id="KSA01209.1"/>
    </source>
</evidence>
<dbReference type="AlphaFoldDB" id="A0A0V1PY94"/>
<dbReference type="Proteomes" id="UP000054251">
    <property type="component" value="Unassembled WGS sequence"/>
</dbReference>
<reference evidence="1 2" key="1">
    <citation type="submission" date="2015-11" db="EMBL/GenBank/DDBJ databases">
        <title>The genome of Debaryomyces fabryi.</title>
        <authorList>
            <person name="Tafer H."/>
            <person name="Lopandic K."/>
        </authorList>
    </citation>
    <scope>NUCLEOTIDE SEQUENCE [LARGE SCALE GENOMIC DNA]</scope>
    <source>
        <strain evidence="1 2">CBS 789</strain>
    </source>
</reference>